<dbReference type="PRINTS" id="PR00038">
    <property type="entry name" value="HTHLUXR"/>
</dbReference>
<dbReference type="Gene3D" id="1.10.10.10">
    <property type="entry name" value="Winged helix-like DNA-binding domain superfamily/Winged helix DNA-binding domain"/>
    <property type="match status" value="1"/>
</dbReference>
<evidence type="ECO:0000259" key="3">
    <source>
        <dbReference type="PROSITE" id="PS50043"/>
    </source>
</evidence>
<dbReference type="SUPFAM" id="SSF48452">
    <property type="entry name" value="TPR-like"/>
    <property type="match status" value="1"/>
</dbReference>
<reference evidence="4 5" key="1">
    <citation type="submission" date="2020-09" db="EMBL/GenBank/DDBJ databases">
        <title>Actinomycete isolated from the Camponotus japonicus Mayr.</title>
        <authorList>
            <person name="Gong X."/>
        </authorList>
    </citation>
    <scope>NUCLEOTIDE SEQUENCE [LARGE SCALE GENOMIC DNA]</scope>
    <source>
        <strain evidence="4 5">2C-HV3</strain>
    </source>
</reference>
<organism evidence="4 5">
    <name type="scientific">Microbispora bryophytorum subsp. camponoti</name>
    <dbReference type="NCBI Taxonomy" id="1677852"/>
    <lineage>
        <taxon>Bacteria</taxon>
        <taxon>Bacillati</taxon>
        <taxon>Actinomycetota</taxon>
        <taxon>Actinomycetes</taxon>
        <taxon>Streptosporangiales</taxon>
        <taxon>Streptosporangiaceae</taxon>
        <taxon>Microbispora</taxon>
    </lineage>
</organism>
<gene>
    <name evidence="4" type="ORF">IEQ31_26665</name>
</gene>
<dbReference type="Pfam" id="PF13191">
    <property type="entry name" value="AAA_16"/>
    <property type="match status" value="1"/>
</dbReference>
<accession>A0ABR8L766</accession>
<keyword evidence="1" id="KW-0547">Nucleotide-binding</keyword>
<dbReference type="InterPro" id="IPR036388">
    <property type="entry name" value="WH-like_DNA-bd_sf"/>
</dbReference>
<dbReference type="PANTHER" id="PTHR16305:SF35">
    <property type="entry name" value="TRANSCRIPTIONAL ACTIVATOR DOMAIN"/>
    <property type="match status" value="1"/>
</dbReference>
<dbReference type="InterPro" id="IPR011990">
    <property type="entry name" value="TPR-like_helical_dom_sf"/>
</dbReference>
<dbReference type="SUPFAM" id="SSF46894">
    <property type="entry name" value="C-terminal effector domain of the bipartite response regulators"/>
    <property type="match status" value="1"/>
</dbReference>
<dbReference type="Gene3D" id="1.25.40.10">
    <property type="entry name" value="Tetratricopeptide repeat domain"/>
    <property type="match status" value="1"/>
</dbReference>
<evidence type="ECO:0000256" key="2">
    <source>
        <dbReference type="ARBA" id="ARBA00022840"/>
    </source>
</evidence>
<protein>
    <submittedName>
        <fullName evidence="4">AAA family ATPase</fullName>
    </submittedName>
</protein>
<dbReference type="EMBL" id="JACXRZ010000023">
    <property type="protein sequence ID" value="MBD3146751.1"/>
    <property type="molecule type" value="Genomic_DNA"/>
</dbReference>
<dbReference type="Proteomes" id="UP000653231">
    <property type="component" value="Unassembled WGS sequence"/>
</dbReference>
<dbReference type="PANTHER" id="PTHR16305">
    <property type="entry name" value="TESTICULAR SOLUBLE ADENYLYL CYCLASE"/>
    <property type="match status" value="1"/>
</dbReference>
<sequence length="946" mass="101279">MSEVTNGAPPRLALGGFGHVDPDVADESFVGRARESDRLRYCADKVRAGDSWLAVIEGEAGIGKSALVRRFAAALDDFTVLRAIGDPSEADLPYGVIGQLARHVDRAVLKQFPLLAESPPAGTNPHVVGGQLLLLLGALQESGNPVAVIVDDVQWADRLSVQMLGFVLRRLWADRVLTILVTRPEAEASGEILERLLRSSERTVKVDLGGLGRDEIAQLAQALIEGRLAPGLADRLHAYTRGHPLYVRTVLAEIPADVLRDGMLERWPVPRSLQVGIRAQLDRLPQESRDLLEAMAVLDARVPLSAAGRLAGLPDPARALGPALAAGLALWWPKEPQSPVALVHALQRDTIYDSLTPERRRLLHAGAAALVGTAAGWAHRVAAATTTDARLSDELDRSGMEEAASGRNAVAATRLLWASSLSAGRADRERRLLTACAQSLLTMQPGWAATLRQQVEDCSPGPLRSCVLGTLDMMAGRFATAEAHLTQAWQEALSLPKPGWVAVLAGTFLTNIMLWRGRGAETVEIARRTLAIGDLDPATTDFTRAALATGRLWHEGPRAALQDLAHLPVQGTTVGNHSLDTLATRGVLRLFLGELSAARADLQIVAQRDQQGAGSKFGPLTISLLSVVHYVAGDWDESESTAERALAVASSQDQLVGEAPAGFAAVCVKAGRGEWDIAQRHLDDLARIAQSLDSAGEIVYSALAAATVEQARGDHTALLRSLRPLLDGTDEDGRFRLRYKPFWLWQQSLLVEALTGTGRVDAAGVALRELRAAYDGNGYLGVVIAGLGGRLAEAQGRPHDALAIYEQAVAADADGDTGPLHLAIVEQAYGRLLLATGSTSRREAAAWLHKAHGRFSTLRAVPFARRCEADLSASGLTAFEKDPGRLSALTERELSVAHLIASGRTNQAAAAELYVSQKTVEYHLSRIYAKLGISSRRQLAEALRSA</sequence>
<feature type="domain" description="HTH luxR-type" evidence="3">
    <location>
        <begin position="882"/>
        <end position="946"/>
    </location>
</feature>
<dbReference type="Pfam" id="PF00196">
    <property type="entry name" value="GerE"/>
    <property type="match status" value="1"/>
</dbReference>
<dbReference type="InterPro" id="IPR027417">
    <property type="entry name" value="P-loop_NTPase"/>
</dbReference>
<evidence type="ECO:0000313" key="5">
    <source>
        <dbReference type="Proteomes" id="UP000653231"/>
    </source>
</evidence>
<dbReference type="CDD" id="cd06170">
    <property type="entry name" value="LuxR_C_like"/>
    <property type="match status" value="1"/>
</dbReference>
<evidence type="ECO:0000313" key="4">
    <source>
        <dbReference type="EMBL" id="MBD3146751.1"/>
    </source>
</evidence>
<dbReference type="RefSeq" id="WP_191054032.1">
    <property type="nucleotide sequence ID" value="NZ_JACXRZ010000023.1"/>
</dbReference>
<keyword evidence="2" id="KW-0067">ATP-binding</keyword>
<comment type="caution">
    <text evidence="4">The sequence shown here is derived from an EMBL/GenBank/DDBJ whole genome shotgun (WGS) entry which is preliminary data.</text>
</comment>
<dbReference type="PROSITE" id="PS50043">
    <property type="entry name" value="HTH_LUXR_2"/>
    <property type="match status" value="1"/>
</dbReference>
<name>A0ABR8L766_9ACTN</name>
<dbReference type="SUPFAM" id="SSF52540">
    <property type="entry name" value="P-loop containing nucleoside triphosphate hydrolases"/>
    <property type="match status" value="1"/>
</dbReference>
<dbReference type="InterPro" id="IPR000792">
    <property type="entry name" value="Tscrpt_reg_LuxR_C"/>
</dbReference>
<dbReference type="SMART" id="SM00421">
    <property type="entry name" value="HTH_LUXR"/>
    <property type="match status" value="1"/>
</dbReference>
<dbReference type="InterPro" id="IPR041664">
    <property type="entry name" value="AAA_16"/>
</dbReference>
<dbReference type="Gene3D" id="3.40.50.300">
    <property type="entry name" value="P-loop containing nucleotide triphosphate hydrolases"/>
    <property type="match status" value="1"/>
</dbReference>
<evidence type="ECO:0000256" key="1">
    <source>
        <dbReference type="ARBA" id="ARBA00022741"/>
    </source>
</evidence>
<dbReference type="InterPro" id="IPR016032">
    <property type="entry name" value="Sig_transdc_resp-reg_C-effctor"/>
</dbReference>
<proteinExistence type="predicted"/>
<keyword evidence="5" id="KW-1185">Reference proteome</keyword>